<evidence type="ECO:0000313" key="2">
    <source>
        <dbReference type="EMBL" id="THH30612.1"/>
    </source>
</evidence>
<gene>
    <name evidence="2" type="ORF">EUX98_g3580</name>
</gene>
<name>A0A4S4MW80_9APHY</name>
<reference evidence="2 3" key="1">
    <citation type="submission" date="2019-02" db="EMBL/GenBank/DDBJ databases">
        <title>Genome sequencing of the rare red list fungi Antrodiella citrinella (Flaviporus citrinellus).</title>
        <authorList>
            <person name="Buettner E."/>
            <person name="Kellner H."/>
        </authorList>
    </citation>
    <scope>NUCLEOTIDE SEQUENCE [LARGE SCALE GENOMIC DNA]</scope>
    <source>
        <strain evidence="2 3">DSM 108506</strain>
    </source>
</reference>
<evidence type="ECO:0000313" key="3">
    <source>
        <dbReference type="Proteomes" id="UP000308730"/>
    </source>
</evidence>
<feature type="region of interest" description="Disordered" evidence="1">
    <location>
        <begin position="1"/>
        <end position="70"/>
    </location>
</feature>
<protein>
    <submittedName>
        <fullName evidence="2">Uncharacterized protein</fullName>
    </submittedName>
</protein>
<evidence type="ECO:0000256" key="1">
    <source>
        <dbReference type="SAM" id="MobiDB-lite"/>
    </source>
</evidence>
<feature type="compositionally biased region" description="Pro residues" evidence="1">
    <location>
        <begin position="8"/>
        <end position="18"/>
    </location>
</feature>
<comment type="caution">
    <text evidence="2">The sequence shown here is derived from an EMBL/GenBank/DDBJ whole genome shotgun (WGS) entry which is preliminary data.</text>
</comment>
<dbReference type="Proteomes" id="UP000308730">
    <property type="component" value="Unassembled WGS sequence"/>
</dbReference>
<accession>A0A4S4MW80</accession>
<sequence length="198" mass="22029">MYYNTPSPTQPTTPPAPYPYTNNLPPSPVTPSNRHLGGDPRAPQVRSVGLPYGTPHGLMTPPSSPERNRTNMPTTLARELTRGYAHTMPPFLLFQAPVFNRLYAQPATSPESSTIYVHIGRHAFAISGANGVVTLWDVVQRLATEWVRYRRQDDERGSTRYTAEGNLVGDIYASRGFYFDGLTPSIAGPSHYDLHLRF</sequence>
<dbReference type="AlphaFoldDB" id="A0A4S4MW80"/>
<organism evidence="2 3">
    <name type="scientific">Antrodiella citrinella</name>
    <dbReference type="NCBI Taxonomy" id="2447956"/>
    <lineage>
        <taxon>Eukaryota</taxon>
        <taxon>Fungi</taxon>
        <taxon>Dikarya</taxon>
        <taxon>Basidiomycota</taxon>
        <taxon>Agaricomycotina</taxon>
        <taxon>Agaricomycetes</taxon>
        <taxon>Polyporales</taxon>
        <taxon>Steccherinaceae</taxon>
        <taxon>Antrodiella</taxon>
    </lineage>
</organism>
<dbReference type="EMBL" id="SGPM01000074">
    <property type="protein sequence ID" value="THH30612.1"/>
    <property type="molecule type" value="Genomic_DNA"/>
</dbReference>
<proteinExistence type="predicted"/>
<keyword evidence="3" id="KW-1185">Reference proteome</keyword>